<protein>
    <submittedName>
        <fullName evidence="1">Uncharacterized protein</fullName>
    </submittedName>
</protein>
<gene>
    <name evidence="1" type="ORF">C7440_0770</name>
</gene>
<evidence type="ECO:0000313" key="2">
    <source>
        <dbReference type="Proteomes" id="UP000246145"/>
    </source>
</evidence>
<evidence type="ECO:0000313" key="1">
    <source>
        <dbReference type="EMBL" id="PVY68373.1"/>
    </source>
</evidence>
<name>A0A2U1CR68_9BURK</name>
<dbReference type="RefSeq" id="WP_133244253.1">
    <property type="nucleotide sequence ID" value="NZ_JACCEX010000001.1"/>
</dbReference>
<reference evidence="1 2" key="1">
    <citation type="submission" date="2018-04" db="EMBL/GenBank/DDBJ databases">
        <title>Genomic Encyclopedia of Type Strains, Phase IV (KMG-IV): sequencing the most valuable type-strain genomes for metagenomic binning, comparative biology and taxonomic classification.</title>
        <authorList>
            <person name="Goeker M."/>
        </authorList>
    </citation>
    <scope>NUCLEOTIDE SEQUENCE [LARGE SCALE GENOMIC DNA]</scope>
    <source>
        <strain evidence="1 2">DSM 10065</strain>
    </source>
</reference>
<dbReference type="OrthoDB" id="7010027at2"/>
<accession>A0A2U1CR68</accession>
<comment type="caution">
    <text evidence="1">The sequence shown here is derived from an EMBL/GenBank/DDBJ whole genome shotgun (WGS) entry which is preliminary data.</text>
</comment>
<organism evidence="1 2">
    <name type="scientific">Pusillimonas noertemannii</name>
    <dbReference type="NCBI Taxonomy" id="305977"/>
    <lineage>
        <taxon>Bacteria</taxon>
        <taxon>Pseudomonadati</taxon>
        <taxon>Pseudomonadota</taxon>
        <taxon>Betaproteobacteria</taxon>
        <taxon>Burkholderiales</taxon>
        <taxon>Alcaligenaceae</taxon>
        <taxon>Pusillimonas</taxon>
    </lineage>
</organism>
<proteinExistence type="predicted"/>
<sequence length="75" mass="7930">MSNAMEKHEKFILDDVLPSIFAHSAKVECGSVETALAVFMALGTILQEQGVSADTLLAAIRCSALSTHDAPEGLQ</sequence>
<dbReference type="EMBL" id="QEKO01000001">
    <property type="protein sequence ID" value="PVY68373.1"/>
    <property type="molecule type" value="Genomic_DNA"/>
</dbReference>
<dbReference type="AlphaFoldDB" id="A0A2U1CR68"/>
<keyword evidence="2" id="KW-1185">Reference proteome</keyword>
<dbReference type="Proteomes" id="UP000246145">
    <property type="component" value="Unassembled WGS sequence"/>
</dbReference>